<dbReference type="RefSeq" id="WP_252838295.1">
    <property type="nucleotide sequence ID" value="NZ_JAJJVQ010000003.1"/>
</dbReference>
<comment type="caution">
    <text evidence="2">The sequence shown here is derived from an EMBL/GenBank/DDBJ whole genome shotgun (WGS) entry which is preliminary data.</text>
</comment>
<accession>A0ABT1B7D2</accession>
<dbReference type="EMBL" id="JAJJVQ010000003">
    <property type="protein sequence ID" value="MCO5781787.1"/>
    <property type="molecule type" value="Genomic_DNA"/>
</dbReference>
<keyword evidence="1" id="KW-1133">Transmembrane helix</keyword>
<sequence length="55" mass="5982">MKELRDILAIAFFAAIPISGFISVAFLAYHEKAGWGWLLFAVILIAGSIDIKTGD</sequence>
<keyword evidence="3" id="KW-1185">Reference proteome</keyword>
<evidence type="ECO:0000256" key="1">
    <source>
        <dbReference type="SAM" id="Phobius"/>
    </source>
</evidence>
<keyword evidence="1" id="KW-0812">Transmembrane</keyword>
<feature type="transmembrane region" description="Helical" evidence="1">
    <location>
        <begin position="7"/>
        <end position="29"/>
    </location>
</feature>
<proteinExistence type="predicted"/>
<gene>
    <name evidence="2" type="ORF">LOD26_10680</name>
</gene>
<feature type="transmembrane region" description="Helical" evidence="1">
    <location>
        <begin position="35"/>
        <end position="51"/>
    </location>
</feature>
<keyword evidence="1" id="KW-0472">Membrane</keyword>
<evidence type="ECO:0000313" key="2">
    <source>
        <dbReference type="EMBL" id="MCO5781787.1"/>
    </source>
</evidence>
<dbReference type="Proteomes" id="UP001139290">
    <property type="component" value="Unassembled WGS sequence"/>
</dbReference>
<organism evidence="2 3">
    <name type="scientific">Citrobacter meridianamericanus</name>
    <dbReference type="NCBI Taxonomy" id="2894201"/>
    <lineage>
        <taxon>Bacteria</taxon>
        <taxon>Pseudomonadati</taxon>
        <taxon>Pseudomonadota</taxon>
        <taxon>Gammaproteobacteria</taxon>
        <taxon>Enterobacterales</taxon>
        <taxon>Enterobacteriaceae</taxon>
        <taxon>Citrobacter</taxon>
    </lineage>
</organism>
<name>A0ABT1B7D2_9ENTR</name>
<protein>
    <submittedName>
        <fullName evidence="2">Uncharacterized protein</fullName>
    </submittedName>
</protein>
<reference evidence="2" key="1">
    <citation type="submission" date="2021-11" db="EMBL/GenBank/DDBJ databases">
        <title>Citrobacter meridianamericanus sp. nov. isolated from soil.</title>
        <authorList>
            <person name="Furlan J.P.R."/>
            <person name="Stehling E.G."/>
        </authorList>
    </citation>
    <scope>NUCLEOTIDE SEQUENCE</scope>
    <source>
        <strain evidence="2">BR102</strain>
    </source>
</reference>
<evidence type="ECO:0000313" key="3">
    <source>
        <dbReference type="Proteomes" id="UP001139290"/>
    </source>
</evidence>